<name>A0ABU1NT77_9BACL</name>
<reference evidence="1 2" key="1">
    <citation type="submission" date="2023-07" db="EMBL/GenBank/DDBJ databases">
        <title>Sorghum-associated microbial communities from plants grown in Nebraska, USA.</title>
        <authorList>
            <person name="Schachtman D."/>
        </authorList>
    </citation>
    <scope>NUCLEOTIDE SEQUENCE [LARGE SCALE GENOMIC DNA]</scope>
    <source>
        <strain evidence="1 2">CC258</strain>
    </source>
</reference>
<proteinExistence type="predicted"/>
<protein>
    <submittedName>
        <fullName evidence="1">Uncharacterized protein</fullName>
    </submittedName>
</protein>
<dbReference type="Proteomes" id="UP001267290">
    <property type="component" value="Unassembled WGS sequence"/>
</dbReference>
<organism evidence="1 2">
    <name type="scientific">Paenibacillus qinlingensis</name>
    <dbReference type="NCBI Taxonomy" id="1837343"/>
    <lineage>
        <taxon>Bacteria</taxon>
        <taxon>Bacillati</taxon>
        <taxon>Bacillota</taxon>
        <taxon>Bacilli</taxon>
        <taxon>Bacillales</taxon>
        <taxon>Paenibacillaceae</taxon>
        <taxon>Paenibacillus</taxon>
    </lineage>
</organism>
<accession>A0ABU1NT77</accession>
<gene>
    <name evidence="1" type="ORF">J2736_001851</name>
</gene>
<keyword evidence="2" id="KW-1185">Reference proteome</keyword>
<evidence type="ECO:0000313" key="2">
    <source>
        <dbReference type="Proteomes" id="UP001267290"/>
    </source>
</evidence>
<dbReference type="EMBL" id="JAVDSB010000002">
    <property type="protein sequence ID" value="MDR6550664.1"/>
    <property type="molecule type" value="Genomic_DNA"/>
</dbReference>
<sequence>MAGLLLGNGRTFGITSIDAIFASFFHSEGWRVCHLGAIKVIINGNHKENSTILFGKQIHNANGGM</sequence>
<evidence type="ECO:0000313" key="1">
    <source>
        <dbReference type="EMBL" id="MDR6550664.1"/>
    </source>
</evidence>
<comment type="caution">
    <text evidence="1">The sequence shown here is derived from an EMBL/GenBank/DDBJ whole genome shotgun (WGS) entry which is preliminary data.</text>
</comment>